<organism evidence="2 3">
    <name type="scientific">Steinernema carpocapsae</name>
    <name type="common">Entomopathogenic nematode</name>
    <dbReference type="NCBI Taxonomy" id="34508"/>
    <lineage>
        <taxon>Eukaryota</taxon>
        <taxon>Metazoa</taxon>
        <taxon>Ecdysozoa</taxon>
        <taxon>Nematoda</taxon>
        <taxon>Chromadorea</taxon>
        <taxon>Rhabditida</taxon>
        <taxon>Tylenchina</taxon>
        <taxon>Panagrolaimomorpha</taxon>
        <taxon>Strongyloidoidea</taxon>
        <taxon>Steinernematidae</taxon>
        <taxon>Steinernema</taxon>
    </lineage>
</organism>
<evidence type="ECO:0000313" key="2">
    <source>
        <dbReference type="EMBL" id="TMS33749.1"/>
    </source>
</evidence>
<dbReference type="EMBL" id="CM016762">
    <property type="protein sequence ID" value="TMS33749.1"/>
    <property type="molecule type" value="Genomic_DNA"/>
</dbReference>
<sequence>MFHLPFVAANGRHSASRAFHSIRRLEATVECPNALRAKSHFPHTSPAHLEQFWTHPCSVSVAHSAPHQAEPNPNQGRADVNYRPHLSVVTTTITLYQVLPSSPVLARVPTTVTIITIIIIISLSCAQSPRMSFGAQRGGGLLDSASTAAAGGCVFIPYFPHRMRFPMNDRNGSRRFQRRFGGLSHRAAHFD</sequence>
<feature type="transmembrane region" description="Helical" evidence="1">
    <location>
        <begin position="104"/>
        <end position="126"/>
    </location>
</feature>
<protein>
    <submittedName>
        <fullName evidence="2">Uncharacterized protein</fullName>
    </submittedName>
</protein>
<reference evidence="2 3" key="2">
    <citation type="journal article" date="2019" name="G3 (Bethesda)">
        <title>Hybrid Assembly of the Genome of the Entomopathogenic Nematode Steinernema carpocapsae Identifies the X-Chromosome.</title>
        <authorList>
            <person name="Serra L."/>
            <person name="Macchietto M."/>
            <person name="Macias-Munoz A."/>
            <person name="McGill C.J."/>
            <person name="Rodriguez I.M."/>
            <person name="Rodriguez B."/>
            <person name="Murad R."/>
            <person name="Mortazavi A."/>
        </authorList>
    </citation>
    <scope>NUCLEOTIDE SEQUENCE [LARGE SCALE GENOMIC DNA]</scope>
    <source>
        <strain evidence="2 3">ALL</strain>
    </source>
</reference>
<feature type="transmembrane region" description="Helical" evidence="1">
    <location>
        <begin position="138"/>
        <end position="159"/>
    </location>
</feature>
<dbReference type="AlphaFoldDB" id="A0A4U8UMB3"/>
<comment type="caution">
    <text evidence="2">The sequence shown here is derived from an EMBL/GenBank/DDBJ whole genome shotgun (WGS) entry which is preliminary data.</text>
</comment>
<keyword evidence="1" id="KW-0812">Transmembrane</keyword>
<evidence type="ECO:0000313" key="3">
    <source>
        <dbReference type="Proteomes" id="UP000298663"/>
    </source>
</evidence>
<reference evidence="2 3" key="1">
    <citation type="journal article" date="2015" name="Genome Biol.">
        <title>Comparative genomics of Steinernema reveals deeply conserved gene regulatory networks.</title>
        <authorList>
            <person name="Dillman A.R."/>
            <person name="Macchietto M."/>
            <person name="Porter C.F."/>
            <person name="Rogers A."/>
            <person name="Williams B."/>
            <person name="Antoshechkin I."/>
            <person name="Lee M.M."/>
            <person name="Goodwin Z."/>
            <person name="Lu X."/>
            <person name="Lewis E.E."/>
            <person name="Goodrich-Blair H."/>
            <person name="Stock S.P."/>
            <person name="Adams B.J."/>
            <person name="Sternberg P.W."/>
            <person name="Mortazavi A."/>
        </authorList>
    </citation>
    <scope>NUCLEOTIDE SEQUENCE [LARGE SCALE GENOMIC DNA]</scope>
    <source>
        <strain evidence="2 3">ALL</strain>
    </source>
</reference>
<dbReference type="EMBL" id="AZBU02000001">
    <property type="protein sequence ID" value="TMS33749.1"/>
    <property type="molecule type" value="Genomic_DNA"/>
</dbReference>
<gene>
    <name evidence="2" type="ORF">L596_001448</name>
</gene>
<accession>A0A4U8UMB3</accession>
<keyword evidence="3" id="KW-1185">Reference proteome</keyword>
<keyword evidence="1" id="KW-0472">Membrane</keyword>
<proteinExistence type="predicted"/>
<dbReference type="Proteomes" id="UP000298663">
    <property type="component" value="Chromosome X"/>
</dbReference>
<evidence type="ECO:0000256" key="1">
    <source>
        <dbReference type="SAM" id="Phobius"/>
    </source>
</evidence>
<name>A0A4U8UMB3_STECR</name>
<keyword evidence="1" id="KW-1133">Transmembrane helix</keyword>